<organism evidence="1">
    <name type="scientific">Aegilops tauschii</name>
    <name type="common">Tausch's goatgrass</name>
    <name type="synonym">Aegilops squarrosa</name>
    <dbReference type="NCBI Taxonomy" id="37682"/>
    <lineage>
        <taxon>Eukaryota</taxon>
        <taxon>Viridiplantae</taxon>
        <taxon>Streptophyta</taxon>
        <taxon>Embryophyta</taxon>
        <taxon>Tracheophyta</taxon>
        <taxon>Spermatophyta</taxon>
        <taxon>Magnoliopsida</taxon>
        <taxon>Liliopsida</taxon>
        <taxon>Poales</taxon>
        <taxon>Poaceae</taxon>
        <taxon>BOP clade</taxon>
        <taxon>Pooideae</taxon>
        <taxon>Triticodae</taxon>
        <taxon>Triticeae</taxon>
        <taxon>Triticinae</taxon>
        <taxon>Aegilops</taxon>
    </lineage>
</organism>
<reference evidence="1" key="1">
    <citation type="submission" date="2015-06" db="UniProtKB">
        <authorList>
            <consortium name="EnsemblPlants"/>
        </authorList>
    </citation>
    <scope>IDENTIFICATION</scope>
</reference>
<dbReference type="AlphaFoldDB" id="R7W3Z8"/>
<name>R7W3Z8_AEGTA</name>
<proteinExistence type="predicted"/>
<dbReference type="EnsemblPlants" id="EMT14791">
    <property type="protein sequence ID" value="EMT14791"/>
    <property type="gene ID" value="F775_24932"/>
</dbReference>
<dbReference type="ExpressionAtlas" id="R7W3Z8">
    <property type="expression patterns" value="baseline"/>
</dbReference>
<accession>R7W3Z8</accession>
<evidence type="ECO:0000313" key="1">
    <source>
        <dbReference type="EnsemblPlants" id="EMT14791"/>
    </source>
</evidence>
<protein>
    <submittedName>
        <fullName evidence="1">Uncharacterized protein</fullName>
    </submittedName>
</protein>
<sequence length="80" mass="9012">MAALDVATVVLALLRLPEDDRYFSLTLKEDYKYYTKLPRVVLPAAMDATGVMTIICHQKTNFKGTYLTANPRDGCLKIDE</sequence>